<dbReference type="GO" id="GO:0006508">
    <property type="term" value="P:proteolysis"/>
    <property type="evidence" value="ECO:0007669"/>
    <property type="project" value="UniProtKB-KW"/>
</dbReference>
<evidence type="ECO:0000256" key="2">
    <source>
        <dbReference type="ARBA" id="ARBA00022645"/>
    </source>
</evidence>
<evidence type="ECO:0000256" key="4">
    <source>
        <dbReference type="ARBA" id="ARBA00022801"/>
    </source>
</evidence>
<keyword evidence="4" id="KW-0378">Hydrolase</keyword>
<dbReference type="InterPro" id="IPR001563">
    <property type="entry name" value="Peptidase_S10"/>
</dbReference>
<feature type="chain" id="PRO_5001821529" evidence="6">
    <location>
        <begin position="17"/>
        <end position="437"/>
    </location>
</feature>
<accession>A0A087G0T3</accession>
<evidence type="ECO:0000256" key="6">
    <source>
        <dbReference type="SAM" id="SignalP"/>
    </source>
</evidence>
<dbReference type="Gene3D" id="3.40.50.1820">
    <property type="entry name" value="alpha/beta hydrolase"/>
    <property type="match status" value="2"/>
</dbReference>
<feature type="signal peptide" evidence="6">
    <location>
        <begin position="1"/>
        <end position="16"/>
    </location>
</feature>
<dbReference type="PANTHER" id="PTHR11802">
    <property type="entry name" value="SERINE PROTEASE FAMILY S10 SERINE CARBOXYPEPTIDASE"/>
    <property type="match status" value="1"/>
</dbReference>
<dbReference type="Gene3D" id="3.40.50.12670">
    <property type="match status" value="1"/>
</dbReference>
<gene>
    <name evidence="7" type="ORF">AALP_AAs46213U000800</name>
</gene>
<dbReference type="Proteomes" id="UP000029120">
    <property type="component" value="Unassembled WGS sequence"/>
</dbReference>
<keyword evidence="6" id="KW-0732">Signal</keyword>
<dbReference type="OrthoDB" id="443318at2759"/>
<protein>
    <submittedName>
        <fullName evidence="7">Uncharacterized protein</fullName>
    </submittedName>
</protein>
<evidence type="ECO:0000313" key="8">
    <source>
        <dbReference type="Proteomes" id="UP000029120"/>
    </source>
</evidence>
<keyword evidence="2" id="KW-0121">Carboxypeptidase</keyword>
<keyword evidence="5" id="KW-0325">Glycoprotein</keyword>
<evidence type="ECO:0000256" key="5">
    <source>
        <dbReference type="ARBA" id="ARBA00023180"/>
    </source>
</evidence>
<evidence type="ECO:0000256" key="1">
    <source>
        <dbReference type="ARBA" id="ARBA00009431"/>
    </source>
</evidence>
<organism evidence="7 8">
    <name type="scientific">Arabis alpina</name>
    <name type="common">Alpine rock-cress</name>
    <dbReference type="NCBI Taxonomy" id="50452"/>
    <lineage>
        <taxon>Eukaryota</taxon>
        <taxon>Viridiplantae</taxon>
        <taxon>Streptophyta</taxon>
        <taxon>Embryophyta</taxon>
        <taxon>Tracheophyta</taxon>
        <taxon>Spermatophyta</taxon>
        <taxon>Magnoliopsida</taxon>
        <taxon>eudicotyledons</taxon>
        <taxon>Gunneridae</taxon>
        <taxon>Pentapetalae</taxon>
        <taxon>rosids</taxon>
        <taxon>malvids</taxon>
        <taxon>Brassicales</taxon>
        <taxon>Brassicaceae</taxon>
        <taxon>Arabideae</taxon>
        <taxon>Arabis</taxon>
    </lineage>
</organism>
<keyword evidence="8" id="KW-1185">Reference proteome</keyword>
<dbReference type="GO" id="GO:0016747">
    <property type="term" value="F:acyltransferase activity, transferring groups other than amino-acyl groups"/>
    <property type="evidence" value="ECO:0007669"/>
    <property type="project" value="TreeGrafter"/>
</dbReference>
<dbReference type="FunFam" id="3.40.50.12670:FF:000002">
    <property type="entry name" value="Carboxypeptidase"/>
    <property type="match status" value="1"/>
</dbReference>
<dbReference type="eggNOG" id="KOG1282">
    <property type="taxonomic scope" value="Eukaryota"/>
</dbReference>
<dbReference type="GO" id="GO:0004185">
    <property type="term" value="F:serine-type carboxypeptidase activity"/>
    <property type="evidence" value="ECO:0007669"/>
    <property type="project" value="InterPro"/>
</dbReference>
<dbReference type="SUPFAM" id="SSF53474">
    <property type="entry name" value="alpha/beta-Hydrolases"/>
    <property type="match status" value="1"/>
</dbReference>
<name>A0A087G0T3_ARAAL</name>
<dbReference type="InterPro" id="IPR033124">
    <property type="entry name" value="Ser_caboxypep_his_AS"/>
</dbReference>
<sequence>MSWLVQVLFFTTLVSSVFVVIESAPESALFTKLPGFDGTFPSKHYSGYVTIDKEHEKNLWYYFVESEKNPSKDPVVLWLNGGPGCSSMDGFVYEHGPINFKPAKTNTTLPQLYLNPYSWSKVSNIIYLDSPVGVGFSYSKNKSDYETGDTKTAVDSHAFLLKEYLVGNGVADSVFDGNALVPFAHGMGLISDQLFETVTKACNGSFYDVNDRGCEEELSKVQENVDKLNIYNILEPCYHGTSLSAFDIRSLPSSLLQLGKTDKPLAVRKRMFGRAWPVRAPVRPGIVPSWYQLLAHISVPCIDDTVATAWLNDPATRKALHTKERDWKLEICTGKLSFSHDAGSMIRVHRNLTLSGYRALIYSGDHDMCVPFTGSQAWTRSLGYKVVDEWRAWISNSQVAGYTQGYANNLTFLTIKDVGHTVPEYKPRELWTSIADS</sequence>
<dbReference type="PROSITE" id="PS00560">
    <property type="entry name" value="CARBOXYPEPT_SER_HIS"/>
    <property type="match status" value="1"/>
</dbReference>
<keyword evidence="3" id="KW-0645">Protease</keyword>
<dbReference type="Pfam" id="PF00450">
    <property type="entry name" value="Peptidase_S10"/>
    <property type="match status" value="1"/>
</dbReference>
<proteinExistence type="inferred from homology"/>
<evidence type="ECO:0000313" key="7">
    <source>
        <dbReference type="EMBL" id="KFK23485.1"/>
    </source>
</evidence>
<reference evidence="8" key="1">
    <citation type="journal article" date="2015" name="Nat. Plants">
        <title>Genome expansion of Arabis alpina linked with retrotransposition and reduced symmetric DNA methylation.</title>
        <authorList>
            <person name="Willing E.M."/>
            <person name="Rawat V."/>
            <person name="Mandakova T."/>
            <person name="Maumus F."/>
            <person name="James G.V."/>
            <person name="Nordstroem K.J."/>
            <person name="Becker C."/>
            <person name="Warthmann N."/>
            <person name="Chica C."/>
            <person name="Szarzynska B."/>
            <person name="Zytnicki M."/>
            <person name="Albani M.C."/>
            <person name="Kiefer C."/>
            <person name="Bergonzi S."/>
            <person name="Castaings L."/>
            <person name="Mateos J.L."/>
            <person name="Berns M.C."/>
            <person name="Bujdoso N."/>
            <person name="Piofczyk T."/>
            <person name="de Lorenzo L."/>
            <person name="Barrero-Sicilia C."/>
            <person name="Mateos I."/>
            <person name="Piednoel M."/>
            <person name="Hagmann J."/>
            <person name="Chen-Min-Tao R."/>
            <person name="Iglesias-Fernandez R."/>
            <person name="Schuster S.C."/>
            <person name="Alonso-Blanco C."/>
            <person name="Roudier F."/>
            <person name="Carbonero P."/>
            <person name="Paz-Ares J."/>
            <person name="Davis S.J."/>
            <person name="Pecinka A."/>
            <person name="Quesneville H."/>
            <person name="Colot V."/>
            <person name="Lysak M.A."/>
            <person name="Weigel D."/>
            <person name="Coupland G."/>
            <person name="Schneeberger K."/>
        </authorList>
    </citation>
    <scope>NUCLEOTIDE SEQUENCE [LARGE SCALE GENOMIC DNA]</scope>
    <source>
        <strain evidence="8">cv. Pajares</strain>
    </source>
</reference>
<dbReference type="Gramene" id="KFK23485">
    <property type="protein sequence ID" value="KFK23485"/>
    <property type="gene ID" value="AALP_AAs46213U000800"/>
</dbReference>
<dbReference type="AlphaFoldDB" id="A0A087G0T3"/>
<dbReference type="OMA" id="GAQHLIC"/>
<dbReference type="GO" id="GO:0019748">
    <property type="term" value="P:secondary metabolic process"/>
    <property type="evidence" value="ECO:0007669"/>
    <property type="project" value="TreeGrafter"/>
</dbReference>
<dbReference type="EMBL" id="KL978629">
    <property type="protein sequence ID" value="KFK23485.1"/>
    <property type="molecule type" value="Genomic_DNA"/>
</dbReference>
<evidence type="ECO:0000256" key="3">
    <source>
        <dbReference type="ARBA" id="ARBA00022670"/>
    </source>
</evidence>
<dbReference type="InterPro" id="IPR029058">
    <property type="entry name" value="AB_hydrolase_fold"/>
</dbReference>
<comment type="similarity">
    <text evidence="1">Belongs to the peptidase S10 family.</text>
</comment>
<dbReference type="PRINTS" id="PR00724">
    <property type="entry name" value="CRBOXYPTASEC"/>
</dbReference>
<dbReference type="PANTHER" id="PTHR11802:SF254">
    <property type="entry name" value="SERINE CARBOXYPEPTIDASE-LIKE 20"/>
    <property type="match status" value="1"/>
</dbReference>